<feature type="domain" description="Phosphoribosyltransferase" evidence="2">
    <location>
        <begin position="141"/>
        <end position="236"/>
    </location>
</feature>
<dbReference type="InterPro" id="IPR029057">
    <property type="entry name" value="PRTase-like"/>
</dbReference>
<dbReference type="PANTHER" id="PTHR47505">
    <property type="entry name" value="DNA UTILIZATION PROTEIN YHGH"/>
    <property type="match status" value="1"/>
</dbReference>
<accession>A0A1N6HI80</accession>
<dbReference type="STRING" id="1217970.SAMN05444002_3405"/>
<dbReference type="Pfam" id="PF18912">
    <property type="entry name" value="DZR_2"/>
    <property type="match status" value="1"/>
</dbReference>
<dbReference type="Gene3D" id="3.40.50.2020">
    <property type="match status" value="1"/>
</dbReference>
<comment type="similarity">
    <text evidence="1">Belongs to the ComF/GntX family.</text>
</comment>
<reference evidence="5" key="1">
    <citation type="submission" date="2016-11" db="EMBL/GenBank/DDBJ databases">
        <authorList>
            <person name="Varghese N."/>
            <person name="Submissions S."/>
        </authorList>
    </citation>
    <scope>NUCLEOTIDE SEQUENCE [LARGE SCALE GENOMIC DNA]</scope>
    <source>
        <strain evidence="5">DSM 29440</strain>
    </source>
</reference>
<dbReference type="Pfam" id="PF00156">
    <property type="entry name" value="Pribosyltran"/>
    <property type="match status" value="1"/>
</dbReference>
<dbReference type="Proteomes" id="UP000184932">
    <property type="component" value="Unassembled WGS sequence"/>
</dbReference>
<gene>
    <name evidence="4" type="ORF">SAMN05444002_3405</name>
</gene>
<dbReference type="InterPro" id="IPR000836">
    <property type="entry name" value="PRTase_dom"/>
</dbReference>
<dbReference type="AlphaFoldDB" id="A0A1N6HI80"/>
<keyword evidence="5" id="KW-1185">Reference proteome</keyword>
<dbReference type="RefSeq" id="WP_074257310.1">
    <property type="nucleotide sequence ID" value="NZ_FSRL01000001.1"/>
</dbReference>
<sequence>MQRLLHVIYPNQCLTCGEVTGSDAGLCPDCWRDTAFIAGLTCHLCGAPLPGEDDPETAPDLTCDDCLTIARPWSRGASALLYRGKGRRLVLALKGHDRADLAEAVAPWLARAAARVHEPGMLIAPVPLHWFRLFRRRYNQSALLARALARRLDAPLCPDLLIRARATPRQEGLGAAARFANMAEAIRPHPKRRHRMIGRKVLLVDDVMTSGATLAACAEACLSAGAADVRVVTLARTVKDT</sequence>
<dbReference type="InterPro" id="IPR051910">
    <property type="entry name" value="ComF/GntX_DNA_util-trans"/>
</dbReference>
<evidence type="ECO:0000259" key="3">
    <source>
        <dbReference type="Pfam" id="PF18912"/>
    </source>
</evidence>
<proteinExistence type="inferred from homology"/>
<organism evidence="4 5">
    <name type="scientific">Vannielia litorea</name>
    <dbReference type="NCBI Taxonomy" id="1217970"/>
    <lineage>
        <taxon>Bacteria</taxon>
        <taxon>Pseudomonadati</taxon>
        <taxon>Pseudomonadota</taxon>
        <taxon>Alphaproteobacteria</taxon>
        <taxon>Rhodobacterales</taxon>
        <taxon>Paracoccaceae</taxon>
        <taxon>Vannielia</taxon>
    </lineage>
</organism>
<dbReference type="EMBL" id="FSRL01000001">
    <property type="protein sequence ID" value="SIO19548.1"/>
    <property type="molecule type" value="Genomic_DNA"/>
</dbReference>
<dbReference type="PANTHER" id="PTHR47505:SF1">
    <property type="entry name" value="DNA UTILIZATION PROTEIN YHGH"/>
    <property type="match status" value="1"/>
</dbReference>
<dbReference type="SUPFAM" id="SSF53271">
    <property type="entry name" value="PRTase-like"/>
    <property type="match status" value="1"/>
</dbReference>
<feature type="domain" description="Double zinc ribbon" evidence="3">
    <location>
        <begin position="4"/>
        <end position="67"/>
    </location>
</feature>
<dbReference type="InterPro" id="IPR044005">
    <property type="entry name" value="DZR_2"/>
</dbReference>
<protein>
    <submittedName>
        <fullName evidence="4">ComF family protein</fullName>
    </submittedName>
</protein>
<evidence type="ECO:0000256" key="1">
    <source>
        <dbReference type="ARBA" id="ARBA00008007"/>
    </source>
</evidence>
<evidence type="ECO:0000313" key="4">
    <source>
        <dbReference type="EMBL" id="SIO19548.1"/>
    </source>
</evidence>
<dbReference type="CDD" id="cd06223">
    <property type="entry name" value="PRTases_typeI"/>
    <property type="match status" value="1"/>
</dbReference>
<evidence type="ECO:0000313" key="5">
    <source>
        <dbReference type="Proteomes" id="UP000184932"/>
    </source>
</evidence>
<name>A0A1N6HI80_9RHOB</name>
<evidence type="ECO:0000259" key="2">
    <source>
        <dbReference type="Pfam" id="PF00156"/>
    </source>
</evidence>
<dbReference type="OrthoDB" id="9779910at2"/>